<dbReference type="Gene3D" id="3.40.50.720">
    <property type="entry name" value="NAD(P)-binding Rossmann-like Domain"/>
    <property type="match status" value="1"/>
</dbReference>
<gene>
    <name evidence="3" type="ORF">FOB48_02580</name>
</gene>
<protein>
    <submittedName>
        <fullName evidence="3">Gfo/Idh/MocA family oxidoreductase</fullName>
    </submittedName>
</protein>
<dbReference type="Pfam" id="PF01408">
    <property type="entry name" value="GFO_IDH_MocA"/>
    <property type="match status" value="1"/>
</dbReference>
<feature type="domain" description="Gfo/Idh/MocA-like oxidoreductase N-terminal" evidence="2">
    <location>
        <begin position="32"/>
        <end position="155"/>
    </location>
</feature>
<organism evidence="3 4">
    <name type="scientific">Dermabacter vaginalis</name>
    <dbReference type="NCBI Taxonomy" id="1630135"/>
    <lineage>
        <taxon>Bacteria</taxon>
        <taxon>Bacillati</taxon>
        <taxon>Actinomycetota</taxon>
        <taxon>Actinomycetes</taxon>
        <taxon>Micrococcales</taxon>
        <taxon>Dermabacteraceae</taxon>
        <taxon>Dermabacter</taxon>
    </lineage>
</organism>
<dbReference type="InterPro" id="IPR051317">
    <property type="entry name" value="Gfo/Idh/MocA_oxidoreduct"/>
</dbReference>
<proteinExistence type="predicted"/>
<reference evidence="3 4" key="1">
    <citation type="submission" date="2019-09" db="EMBL/GenBank/DDBJ databases">
        <title>FDA dAtabase for Regulatory Grade micrObial Sequences (FDA-ARGOS): Supporting development and validation of Infectious Disease Dx tests.</title>
        <authorList>
            <person name="Sciortino C."/>
            <person name="Tallon L."/>
            <person name="Sadzewicz L."/>
            <person name="Vavikolanu K."/>
            <person name="Mehta A."/>
            <person name="Aluvathingal J."/>
            <person name="Nadendla S."/>
            <person name="Nandy P."/>
            <person name="Geyer C."/>
            <person name="Yan Y."/>
            <person name="Sichtig H."/>
        </authorList>
    </citation>
    <scope>NUCLEOTIDE SEQUENCE [LARGE SCALE GENOMIC DNA]</scope>
    <source>
        <strain evidence="3 4">FDAARGOS_640</strain>
    </source>
</reference>
<dbReference type="EMBL" id="CP044108">
    <property type="protein sequence ID" value="QEU11292.1"/>
    <property type="molecule type" value="Genomic_DNA"/>
</dbReference>
<feature type="compositionally biased region" description="Polar residues" evidence="1">
    <location>
        <begin position="486"/>
        <end position="496"/>
    </location>
</feature>
<dbReference type="InterPro" id="IPR036291">
    <property type="entry name" value="NAD(P)-bd_dom_sf"/>
</dbReference>
<keyword evidence="4" id="KW-1185">Reference proteome</keyword>
<dbReference type="Proteomes" id="UP000323865">
    <property type="component" value="Chromosome"/>
</dbReference>
<dbReference type="PANTHER" id="PTHR43708:SF4">
    <property type="entry name" value="OXIDOREDUCTASE YCEM-RELATED"/>
    <property type="match status" value="1"/>
</dbReference>
<dbReference type="InterPro" id="IPR000683">
    <property type="entry name" value="Gfo/Idh/MocA-like_OxRdtase_N"/>
</dbReference>
<evidence type="ECO:0000313" key="4">
    <source>
        <dbReference type="Proteomes" id="UP000323865"/>
    </source>
</evidence>
<feature type="region of interest" description="Disordered" evidence="1">
    <location>
        <begin position="400"/>
        <end position="496"/>
    </location>
</feature>
<feature type="compositionally biased region" description="Basic and acidic residues" evidence="1">
    <location>
        <begin position="419"/>
        <end position="430"/>
    </location>
</feature>
<dbReference type="SUPFAM" id="SSF51735">
    <property type="entry name" value="NAD(P)-binding Rossmann-fold domains"/>
    <property type="match status" value="1"/>
</dbReference>
<evidence type="ECO:0000313" key="3">
    <source>
        <dbReference type="EMBL" id="QEU11292.1"/>
    </source>
</evidence>
<dbReference type="PANTHER" id="PTHR43708">
    <property type="entry name" value="CONSERVED EXPRESSED OXIDOREDUCTASE (EUROFUNG)"/>
    <property type="match status" value="1"/>
</dbReference>
<name>A0ABX6A3B5_9MICO</name>
<accession>A0ABX6A3B5</accession>
<evidence type="ECO:0000259" key="2">
    <source>
        <dbReference type="Pfam" id="PF01408"/>
    </source>
</evidence>
<sequence>MGVRRLPGRRRNPFRTVHPATTGRISLMPSKINVAVVGLGTCAQAVHLPMLQRRHDRFHLSAVVDISPRRLREAAEKWGMDEKRRYGSVKDLMAAVRSKDVELDAVVFSADGVKGEDILQIIKRGIPVLVEPPVAYGTEELQAIAEFERMAGRPLVMLAYGALYDSSVRLLVDENQARDLRSLEFETLMPASSVMHGKHHVTSAAYDLPSEQRIARRESLKEAVEKGAGPGANQRDRDIYVKGLLTGLLAQLALLRSTYGPLVELHGVRHWPEQVIPGSIEVLGALEKGVHVRLVWHYLPFAPEFHDAIRFVTNRRQGRVELPHAADLDTRGSFTFTQKSDGAIVTSERLSEFSPAYGLHEAFYAFAAKGKEPAYGLTEALEDLEVARAVLGELALVEGRDINAEPEPEPESEGAGAEQESRGHGAEAREGSTVVAENPLTETPIVSAPEPTEGEFEAVSSKGAEEGEVEISEQSAPVQAERSEAKNASGNEPSEA</sequence>
<evidence type="ECO:0000256" key="1">
    <source>
        <dbReference type="SAM" id="MobiDB-lite"/>
    </source>
</evidence>